<keyword evidence="5" id="KW-0560">Oxidoreductase</keyword>
<accession>A0A1G7XZH7</accession>
<keyword evidence="3" id="KW-0285">Flavoprotein</keyword>
<dbReference type="PANTHER" id="PTHR43884">
    <property type="entry name" value="ACYL-COA DEHYDROGENASE"/>
    <property type="match status" value="1"/>
</dbReference>
<dbReference type="SUPFAM" id="SSF47203">
    <property type="entry name" value="Acyl-CoA dehydrogenase C-terminal domain-like"/>
    <property type="match status" value="1"/>
</dbReference>
<dbReference type="GO" id="GO:0050660">
    <property type="term" value="F:flavin adenine dinucleotide binding"/>
    <property type="evidence" value="ECO:0007669"/>
    <property type="project" value="InterPro"/>
</dbReference>
<dbReference type="InterPro" id="IPR037069">
    <property type="entry name" value="AcylCoA_DH/ox_N_sf"/>
</dbReference>
<dbReference type="Gene3D" id="1.20.140.10">
    <property type="entry name" value="Butyryl-CoA Dehydrogenase, subunit A, domain 3"/>
    <property type="match status" value="1"/>
</dbReference>
<evidence type="ECO:0000256" key="3">
    <source>
        <dbReference type="ARBA" id="ARBA00022630"/>
    </source>
</evidence>
<dbReference type="InterPro" id="IPR009100">
    <property type="entry name" value="AcylCoA_DH/oxidase_NM_dom_sf"/>
</dbReference>
<keyword evidence="4" id="KW-0274">FAD</keyword>
<dbReference type="InterPro" id="IPR009075">
    <property type="entry name" value="AcylCo_DH/oxidase_C"/>
</dbReference>
<evidence type="ECO:0000313" key="8">
    <source>
        <dbReference type="EMBL" id="SDG89632.1"/>
    </source>
</evidence>
<dbReference type="RefSeq" id="WP_176921486.1">
    <property type="nucleotide sequence ID" value="NZ_FNBE01000016.1"/>
</dbReference>
<proteinExistence type="inferred from homology"/>
<evidence type="ECO:0000259" key="6">
    <source>
        <dbReference type="Pfam" id="PF00441"/>
    </source>
</evidence>
<dbReference type="PANTHER" id="PTHR43884:SF20">
    <property type="entry name" value="ACYL-COA DEHYDROGENASE FADE28"/>
    <property type="match status" value="1"/>
</dbReference>
<dbReference type="Gene3D" id="1.10.540.10">
    <property type="entry name" value="Acyl-CoA dehydrogenase/oxidase, N-terminal domain"/>
    <property type="match status" value="1"/>
</dbReference>
<dbReference type="Pfam" id="PF02771">
    <property type="entry name" value="Acyl-CoA_dh_N"/>
    <property type="match status" value="1"/>
</dbReference>
<protein>
    <submittedName>
        <fullName evidence="8">Acyl-CoA dehydrogenase</fullName>
    </submittedName>
</protein>
<keyword evidence="9" id="KW-1185">Reference proteome</keyword>
<dbReference type="STRING" id="366584.SAMN05216377_116140"/>
<dbReference type="InterPro" id="IPR046373">
    <property type="entry name" value="Acyl-CoA_Oxase/DH_mid-dom_sf"/>
</dbReference>
<evidence type="ECO:0000256" key="5">
    <source>
        <dbReference type="ARBA" id="ARBA00023002"/>
    </source>
</evidence>
<evidence type="ECO:0000313" key="9">
    <source>
        <dbReference type="Proteomes" id="UP000198967"/>
    </source>
</evidence>
<gene>
    <name evidence="8" type="ORF">SAMN05216377_116140</name>
</gene>
<feature type="domain" description="Acyl-CoA dehydrogenase/oxidase N-terminal" evidence="7">
    <location>
        <begin position="10"/>
        <end position="88"/>
    </location>
</feature>
<dbReference type="InterPro" id="IPR013786">
    <property type="entry name" value="AcylCoA_DH/ox_N"/>
</dbReference>
<dbReference type="AlphaFoldDB" id="A0A1G7XZH7"/>
<dbReference type="Gene3D" id="2.40.110.10">
    <property type="entry name" value="Butyryl-CoA Dehydrogenase, subunit A, domain 2"/>
    <property type="match status" value="1"/>
</dbReference>
<dbReference type="Proteomes" id="UP000198967">
    <property type="component" value="Unassembled WGS sequence"/>
</dbReference>
<dbReference type="SUPFAM" id="SSF56645">
    <property type="entry name" value="Acyl-CoA dehydrogenase NM domain-like"/>
    <property type="match status" value="1"/>
</dbReference>
<dbReference type="Pfam" id="PF00441">
    <property type="entry name" value="Acyl-CoA_dh_1"/>
    <property type="match status" value="1"/>
</dbReference>
<comment type="similarity">
    <text evidence="2">Belongs to the acyl-CoA dehydrogenase family.</text>
</comment>
<dbReference type="EMBL" id="FNBE01000016">
    <property type="protein sequence ID" value="SDG89632.1"/>
    <property type="molecule type" value="Genomic_DNA"/>
</dbReference>
<evidence type="ECO:0000256" key="1">
    <source>
        <dbReference type="ARBA" id="ARBA00001974"/>
    </source>
</evidence>
<dbReference type="GO" id="GO:0003995">
    <property type="term" value="F:acyl-CoA dehydrogenase activity"/>
    <property type="evidence" value="ECO:0007669"/>
    <property type="project" value="TreeGrafter"/>
</dbReference>
<evidence type="ECO:0000259" key="7">
    <source>
        <dbReference type="Pfam" id="PF02771"/>
    </source>
</evidence>
<dbReference type="InterPro" id="IPR036250">
    <property type="entry name" value="AcylCo_DH-like_C"/>
</dbReference>
<reference evidence="8 9" key="1">
    <citation type="submission" date="2016-10" db="EMBL/GenBank/DDBJ databases">
        <authorList>
            <person name="de Groot N.N."/>
        </authorList>
    </citation>
    <scope>NUCLEOTIDE SEQUENCE [LARGE SCALE GENOMIC DNA]</scope>
    <source>
        <strain evidence="8 9">CGMCC 4.3143</strain>
    </source>
</reference>
<comment type="cofactor">
    <cofactor evidence="1">
        <name>FAD</name>
        <dbReference type="ChEBI" id="CHEBI:57692"/>
    </cofactor>
</comment>
<name>A0A1G7XZH7_PSEOR</name>
<organism evidence="8 9">
    <name type="scientific">Pseudonocardia oroxyli</name>
    <dbReference type="NCBI Taxonomy" id="366584"/>
    <lineage>
        <taxon>Bacteria</taxon>
        <taxon>Bacillati</taxon>
        <taxon>Actinomycetota</taxon>
        <taxon>Actinomycetes</taxon>
        <taxon>Pseudonocardiales</taxon>
        <taxon>Pseudonocardiaceae</taxon>
        <taxon>Pseudonocardia</taxon>
    </lineage>
</organism>
<evidence type="ECO:0000256" key="2">
    <source>
        <dbReference type="ARBA" id="ARBA00009347"/>
    </source>
</evidence>
<feature type="domain" description="Acyl-CoA dehydrogenase/oxidase C-terminal" evidence="6">
    <location>
        <begin position="229"/>
        <end position="350"/>
    </location>
</feature>
<sequence length="372" mass="38520">MSLRLTPDADAEDLRQVVRDFLARHGDTEAVFGGLEHGWDAEVWRRFATELGVVGLDVPEEHGGAGATFREVAVVAEELGRSLVRLPWFSTAVLGVGVLLHADAPDLLAELASGQVTATLAYLEGFDGWDPDAVGTVAEPDGPDGPDGSDGWRLSGAKTLVLEGDTANVLLVVATVAGEPAIFLVDEGAAGLVRRPLPTLDPTRPLAELLFDGAPATLVAGGARAIVPKVLDRARAALAAEQAGGAAAALDMAVAYAAQRLQFGRPIATFQAIKHRCADMAVRVEAARSAALWAAAAAADAPDELPVAAATAALVCGEAYTWVAGETVQVHGGIGFTWEHPAHLHVRRAATGAALFDTAAASRDTLLHQLGV</sequence>
<evidence type="ECO:0000256" key="4">
    <source>
        <dbReference type="ARBA" id="ARBA00022827"/>
    </source>
</evidence>